<evidence type="ECO:0000313" key="8">
    <source>
        <dbReference type="Proteomes" id="UP000756132"/>
    </source>
</evidence>
<dbReference type="KEGG" id="ffu:CLAFUR5_05724"/>
<dbReference type="PROSITE" id="PS00086">
    <property type="entry name" value="CYTOCHROME_P450"/>
    <property type="match status" value="1"/>
</dbReference>
<dbReference type="EMBL" id="CP090167">
    <property type="protein sequence ID" value="UJO17991.1"/>
    <property type="molecule type" value="Genomic_DNA"/>
</dbReference>
<keyword evidence="6" id="KW-0560">Oxidoreductase</keyword>
<dbReference type="InterPro" id="IPR001128">
    <property type="entry name" value="Cyt_P450"/>
</dbReference>
<evidence type="ECO:0000313" key="7">
    <source>
        <dbReference type="EMBL" id="UJO17991.1"/>
    </source>
</evidence>
<sequence>MISPSALTIALLIPFLSAAIYKVLYNWYWHPLAKFQGPWYATATSLTDALISVSRKESQWLMMLTKQYDTTIPIRIAPTMLMFPQPAALKQIYWNGEMNTKAEVTGTGVLGPEHLATTLDPERHRQLRKALGGPHWSIGALKKNWEGRIDEHILLLVEKLQEKEGEEVLISDKLAGFAADIMTILSFSKPWGFVQNDRDERGFLEAWRAGLDWFGFVGRWKWFRDNVLKNPCLGPYCLPSMTDKSGNGYLSFQADRMVREREELMAAEGDNFHMEQLDFLQYSLNATTPAPLTPPQRRAHATLLIQAGADTTGTALGSTLGFILPRPPVLAKCLAELTTASQSNFLSTPISYHESTNHLPYMQACIKESLRLQPPASNLFARVVPPGGREICGIWIPGGVEVTSVAYVVQRDPVLYGPDPEVFRPERWLECGEERRAEMEGAQFVFSIGARVCLGRDVALMELGKVIPELIRQFEMEVVRAGEYVVAGGVAYNRDSWVRVEKRRH</sequence>
<gene>
    <name evidence="7" type="ORF">CLAFUR5_05724</name>
</gene>
<evidence type="ECO:0000256" key="3">
    <source>
        <dbReference type="ARBA" id="ARBA00022723"/>
    </source>
</evidence>
<accession>A0A9Q8LI03</accession>
<evidence type="ECO:0000256" key="4">
    <source>
        <dbReference type="ARBA" id="ARBA00023004"/>
    </source>
</evidence>
<dbReference type="Pfam" id="PF00067">
    <property type="entry name" value="p450"/>
    <property type="match status" value="1"/>
</dbReference>
<dbReference type="OrthoDB" id="3934656at2759"/>
<evidence type="ECO:0000256" key="5">
    <source>
        <dbReference type="PIRSR" id="PIRSR602403-1"/>
    </source>
</evidence>
<dbReference type="SUPFAM" id="SSF48264">
    <property type="entry name" value="Cytochrome P450"/>
    <property type="match status" value="1"/>
</dbReference>
<keyword evidence="3 5" id="KW-0479">Metal-binding</keyword>
<dbReference type="AlphaFoldDB" id="A0A9Q8LI03"/>
<dbReference type="InterPro" id="IPR002403">
    <property type="entry name" value="Cyt_P450_E_grp-IV"/>
</dbReference>
<evidence type="ECO:0000256" key="6">
    <source>
        <dbReference type="RuleBase" id="RU000461"/>
    </source>
</evidence>
<comment type="similarity">
    <text evidence="2 6">Belongs to the cytochrome P450 family.</text>
</comment>
<keyword evidence="8" id="KW-1185">Reference proteome</keyword>
<evidence type="ECO:0000256" key="1">
    <source>
        <dbReference type="ARBA" id="ARBA00001971"/>
    </source>
</evidence>
<name>A0A9Q8LI03_PASFU</name>
<keyword evidence="4 5" id="KW-0408">Iron</keyword>
<evidence type="ECO:0000256" key="2">
    <source>
        <dbReference type="ARBA" id="ARBA00010617"/>
    </source>
</evidence>
<proteinExistence type="inferred from homology"/>
<keyword evidence="6 7" id="KW-0503">Monooxygenase</keyword>
<organism evidence="7 8">
    <name type="scientific">Passalora fulva</name>
    <name type="common">Tomato leaf mold</name>
    <name type="synonym">Cladosporium fulvum</name>
    <dbReference type="NCBI Taxonomy" id="5499"/>
    <lineage>
        <taxon>Eukaryota</taxon>
        <taxon>Fungi</taxon>
        <taxon>Dikarya</taxon>
        <taxon>Ascomycota</taxon>
        <taxon>Pezizomycotina</taxon>
        <taxon>Dothideomycetes</taxon>
        <taxon>Dothideomycetidae</taxon>
        <taxon>Mycosphaerellales</taxon>
        <taxon>Mycosphaerellaceae</taxon>
        <taxon>Fulvia</taxon>
    </lineage>
</organism>
<dbReference type="Gene3D" id="1.10.630.10">
    <property type="entry name" value="Cytochrome P450"/>
    <property type="match status" value="1"/>
</dbReference>
<dbReference type="RefSeq" id="XP_047762357.1">
    <property type="nucleotide sequence ID" value="XM_047904872.1"/>
</dbReference>
<dbReference type="PRINTS" id="PR00385">
    <property type="entry name" value="P450"/>
</dbReference>
<dbReference type="PRINTS" id="PR00465">
    <property type="entry name" value="EP450IV"/>
</dbReference>
<dbReference type="PANTHER" id="PTHR24305:SF232">
    <property type="entry name" value="P450, PUTATIVE (EUROFUNG)-RELATED"/>
    <property type="match status" value="1"/>
</dbReference>
<protein>
    <submittedName>
        <fullName evidence="7">Cytochrome P450 monooxygenase ABA1</fullName>
    </submittedName>
</protein>
<dbReference type="InterPro" id="IPR050121">
    <property type="entry name" value="Cytochrome_P450_monoxygenase"/>
</dbReference>
<dbReference type="GeneID" id="71985602"/>
<reference evidence="7" key="1">
    <citation type="submission" date="2021-12" db="EMBL/GenBank/DDBJ databases">
        <authorList>
            <person name="Zaccaron A."/>
            <person name="Stergiopoulos I."/>
        </authorList>
    </citation>
    <scope>NUCLEOTIDE SEQUENCE</scope>
    <source>
        <strain evidence="7">Race5_Kim</strain>
    </source>
</reference>
<dbReference type="InterPro" id="IPR017972">
    <property type="entry name" value="Cyt_P450_CS"/>
</dbReference>
<dbReference type="GO" id="GO:0016705">
    <property type="term" value="F:oxidoreductase activity, acting on paired donors, with incorporation or reduction of molecular oxygen"/>
    <property type="evidence" value="ECO:0007669"/>
    <property type="project" value="InterPro"/>
</dbReference>
<feature type="binding site" description="axial binding residue" evidence="5">
    <location>
        <position position="453"/>
    </location>
    <ligand>
        <name>heme</name>
        <dbReference type="ChEBI" id="CHEBI:30413"/>
    </ligand>
    <ligandPart>
        <name>Fe</name>
        <dbReference type="ChEBI" id="CHEBI:18248"/>
    </ligandPart>
</feature>
<keyword evidence="5 6" id="KW-0349">Heme</keyword>
<dbReference type="GO" id="GO:0005506">
    <property type="term" value="F:iron ion binding"/>
    <property type="evidence" value="ECO:0007669"/>
    <property type="project" value="InterPro"/>
</dbReference>
<comment type="cofactor">
    <cofactor evidence="1 5">
        <name>heme</name>
        <dbReference type="ChEBI" id="CHEBI:30413"/>
    </cofactor>
</comment>
<dbReference type="GO" id="GO:0004497">
    <property type="term" value="F:monooxygenase activity"/>
    <property type="evidence" value="ECO:0007669"/>
    <property type="project" value="UniProtKB-KW"/>
</dbReference>
<dbReference type="Proteomes" id="UP000756132">
    <property type="component" value="Chromosome 5"/>
</dbReference>
<dbReference type="OMA" id="GPLKNAW"/>
<dbReference type="GO" id="GO:0020037">
    <property type="term" value="F:heme binding"/>
    <property type="evidence" value="ECO:0007669"/>
    <property type="project" value="InterPro"/>
</dbReference>
<dbReference type="InterPro" id="IPR036396">
    <property type="entry name" value="Cyt_P450_sf"/>
</dbReference>
<reference evidence="7" key="2">
    <citation type="journal article" date="2022" name="Microb. Genom.">
        <title>A chromosome-scale genome assembly of the tomato pathogen Cladosporium fulvum reveals a compartmentalized genome architecture and the presence of a dispensable chromosome.</title>
        <authorList>
            <person name="Zaccaron A.Z."/>
            <person name="Chen L.H."/>
            <person name="Samaras A."/>
            <person name="Stergiopoulos I."/>
        </authorList>
    </citation>
    <scope>NUCLEOTIDE SEQUENCE</scope>
    <source>
        <strain evidence="7">Race5_Kim</strain>
    </source>
</reference>
<dbReference type="PANTHER" id="PTHR24305">
    <property type="entry name" value="CYTOCHROME P450"/>
    <property type="match status" value="1"/>
</dbReference>